<evidence type="ECO:0000259" key="10">
    <source>
        <dbReference type="Pfam" id="PF02687"/>
    </source>
</evidence>
<comment type="subcellular location">
    <subcellularLocation>
        <location evidence="1">Cell membrane</location>
        <topology evidence="1">Multi-pass membrane protein</topology>
    </subcellularLocation>
</comment>
<gene>
    <name evidence="12" type="ORF">WMO75_09345</name>
</gene>
<feature type="compositionally biased region" description="Polar residues" evidence="8">
    <location>
        <begin position="183"/>
        <end position="193"/>
    </location>
</feature>
<keyword evidence="4 9" id="KW-1133">Transmembrane helix</keyword>
<sequence length="412" mass="44583">MRLLQSFKMAWYAVSTNKLRTFLTMLGIMIGVVALVILVSIADGATTSVTDEISGMGSSYLTVTISDDKENPLKLSEISGFAEPDEVDAAAPMARTSVTAKSGYTSESMTLIGTTGSYLDIQQMEIQYGRFIKNADVENNTNVVVLTYDTAVELLGRADVEGEKISLNGKSFLVIGVLTEDSSSSLTKGTNMMSSSSDDEDSGSSVVLEGYIPFSTMTRLADNILNVTQFCASATSEETLDEAENALTKLLMERFEYDEDAFSISDQSEIMDTMESVNSTMALMIGGIAAISLLVGGIGIMNIMLVSVTERTREIGIRKAIGACKRTIMMQFLLEALIVSIMGCFAGIGLSWVILKLVGIFTPSMQFTMDMRVVWVSVAFTGLIGIIFGLYPANKAARKSRSTHFAIQVKQR</sequence>
<keyword evidence="13" id="KW-1185">Reference proteome</keyword>
<keyword evidence="5 9" id="KW-0472">Membrane</keyword>
<comment type="caution">
    <text evidence="12">The sequence shown here is derived from an EMBL/GenBank/DDBJ whole genome shotgun (WGS) entry which is preliminary data.</text>
</comment>
<feature type="domain" description="MacB-like periplasmic core" evidence="11">
    <location>
        <begin position="21"/>
        <end position="249"/>
    </location>
</feature>
<dbReference type="PANTHER" id="PTHR30572:SF4">
    <property type="entry name" value="ABC TRANSPORTER PERMEASE YTRF"/>
    <property type="match status" value="1"/>
</dbReference>
<dbReference type="RefSeq" id="WP_349077935.1">
    <property type="nucleotide sequence ID" value="NZ_JBBMEI010000025.1"/>
</dbReference>
<evidence type="ECO:0000256" key="7">
    <source>
        <dbReference type="SAM" id="Coils"/>
    </source>
</evidence>
<feature type="transmembrane region" description="Helical" evidence="9">
    <location>
        <begin position="281"/>
        <end position="308"/>
    </location>
</feature>
<accession>A0ABV1ALY2</accession>
<proteinExistence type="inferred from homology"/>
<evidence type="ECO:0000256" key="8">
    <source>
        <dbReference type="SAM" id="MobiDB-lite"/>
    </source>
</evidence>
<evidence type="ECO:0000256" key="3">
    <source>
        <dbReference type="ARBA" id="ARBA00022692"/>
    </source>
</evidence>
<evidence type="ECO:0000313" key="13">
    <source>
        <dbReference type="Proteomes" id="UP001446032"/>
    </source>
</evidence>
<evidence type="ECO:0000313" key="12">
    <source>
        <dbReference type="EMBL" id="MEQ2358533.1"/>
    </source>
</evidence>
<evidence type="ECO:0000256" key="9">
    <source>
        <dbReference type="SAM" id="Phobius"/>
    </source>
</evidence>
<evidence type="ECO:0000256" key="6">
    <source>
        <dbReference type="ARBA" id="ARBA00038076"/>
    </source>
</evidence>
<feature type="transmembrane region" description="Helical" evidence="9">
    <location>
        <begin position="328"/>
        <end position="354"/>
    </location>
</feature>
<dbReference type="EMBL" id="JBBMEI010000025">
    <property type="protein sequence ID" value="MEQ2358533.1"/>
    <property type="molecule type" value="Genomic_DNA"/>
</dbReference>
<evidence type="ECO:0000256" key="2">
    <source>
        <dbReference type="ARBA" id="ARBA00022475"/>
    </source>
</evidence>
<dbReference type="Pfam" id="PF12704">
    <property type="entry name" value="MacB_PCD"/>
    <property type="match status" value="1"/>
</dbReference>
<name>A0ABV1ALY2_9FIRM</name>
<dbReference type="InterPro" id="IPR003838">
    <property type="entry name" value="ABC3_permease_C"/>
</dbReference>
<reference evidence="12 13" key="1">
    <citation type="submission" date="2024-03" db="EMBL/GenBank/DDBJ databases">
        <title>Human intestinal bacterial collection.</title>
        <authorList>
            <person name="Pauvert C."/>
            <person name="Hitch T.C.A."/>
            <person name="Clavel T."/>
        </authorList>
    </citation>
    <scope>NUCLEOTIDE SEQUENCE [LARGE SCALE GENOMIC DNA]</scope>
    <source>
        <strain evidence="12 13">CLA-AA-H95</strain>
    </source>
</reference>
<evidence type="ECO:0000256" key="4">
    <source>
        <dbReference type="ARBA" id="ARBA00022989"/>
    </source>
</evidence>
<dbReference type="InterPro" id="IPR050250">
    <property type="entry name" value="Macrolide_Exporter_MacB"/>
</dbReference>
<keyword evidence="3 9" id="KW-0812">Transmembrane</keyword>
<dbReference type="Proteomes" id="UP001446032">
    <property type="component" value="Unassembled WGS sequence"/>
</dbReference>
<dbReference type="InterPro" id="IPR025857">
    <property type="entry name" value="MacB_PCD"/>
</dbReference>
<feature type="coiled-coil region" evidence="7">
    <location>
        <begin position="233"/>
        <end position="260"/>
    </location>
</feature>
<evidence type="ECO:0000259" key="11">
    <source>
        <dbReference type="Pfam" id="PF12704"/>
    </source>
</evidence>
<organism evidence="12 13">
    <name type="scientific">Blautia intestinihominis</name>
    <dbReference type="NCBI Taxonomy" id="3133152"/>
    <lineage>
        <taxon>Bacteria</taxon>
        <taxon>Bacillati</taxon>
        <taxon>Bacillota</taxon>
        <taxon>Clostridia</taxon>
        <taxon>Lachnospirales</taxon>
        <taxon>Lachnospiraceae</taxon>
        <taxon>Blautia</taxon>
    </lineage>
</organism>
<evidence type="ECO:0000256" key="5">
    <source>
        <dbReference type="ARBA" id="ARBA00023136"/>
    </source>
</evidence>
<keyword evidence="7" id="KW-0175">Coiled coil</keyword>
<dbReference type="Pfam" id="PF02687">
    <property type="entry name" value="FtsX"/>
    <property type="match status" value="1"/>
</dbReference>
<feature type="transmembrane region" description="Helical" evidence="9">
    <location>
        <begin position="374"/>
        <end position="393"/>
    </location>
</feature>
<comment type="similarity">
    <text evidence="6">Belongs to the ABC-4 integral membrane protein family.</text>
</comment>
<protein>
    <submittedName>
        <fullName evidence="12">ABC transporter permease</fullName>
    </submittedName>
</protein>
<dbReference type="PANTHER" id="PTHR30572">
    <property type="entry name" value="MEMBRANE COMPONENT OF TRANSPORTER-RELATED"/>
    <property type="match status" value="1"/>
</dbReference>
<feature type="transmembrane region" description="Helical" evidence="9">
    <location>
        <begin position="21"/>
        <end position="42"/>
    </location>
</feature>
<feature type="region of interest" description="Disordered" evidence="8">
    <location>
        <begin position="183"/>
        <end position="202"/>
    </location>
</feature>
<evidence type="ECO:0000256" key="1">
    <source>
        <dbReference type="ARBA" id="ARBA00004651"/>
    </source>
</evidence>
<feature type="domain" description="ABC3 transporter permease C-terminal" evidence="10">
    <location>
        <begin position="288"/>
        <end position="400"/>
    </location>
</feature>
<keyword evidence="2" id="KW-1003">Cell membrane</keyword>